<dbReference type="GO" id="GO:0005524">
    <property type="term" value="F:ATP binding"/>
    <property type="evidence" value="ECO:0007669"/>
    <property type="project" value="InterPro"/>
</dbReference>
<evidence type="ECO:0000313" key="3">
    <source>
        <dbReference type="Proteomes" id="UP000612362"/>
    </source>
</evidence>
<dbReference type="PROSITE" id="PS51199">
    <property type="entry name" value="SF4_HELICASE"/>
    <property type="match status" value="1"/>
</dbReference>
<gene>
    <name evidence="2" type="ORF">KSX_27100</name>
</gene>
<feature type="domain" description="SF4 helicase" evidence="1">
    <location>
        <begin position="37"/>
        <end position="323"/>
    </location>
</feature>
<dbReference type="EMBL" id="BNJF01000001">
    <property type="protein sequence ID" value="GHO44547.1"/>
    <property type="molecule type" value="Genomic_DNA"/>
</dbReference>
<dbReference type="InterPro" id="IPR007694">
    <property type="entry name" value="DNA_helicase_DnaB-like_C"/>
</dbReference>
<organism evidence="2 3">
    <name type="scientific">Ktedonospora formicarum</name>
    <dbReference type="NCBI Taxonomy" id="2778364"/>
    <lineage>
        <taxon>Bacteria</taxon>
        <taxon>Bacillati</taxon>
        <taxon>Chloroflexota</taxon>
        <taxon>Ktedonobacteria</taxon>
        <taxon>Ktedonobacterales</taxon>
        <taxon>Ktedonobacteraceae</taxon>
        <taxon>Ktedonospora</taxon>
    </lineage>
</organism>
<dbReference type="AlphaFoldDB" id="A0A8J3MQ64"/>
<dbReference type="Pfam" id="PF03796">
    <property type="entry name" value="DnaB_C"/>
    <property type="match status" value="1"/>
</dbReference>
<dbReference type="GO" id="GO:0005829">
    <property type="term" value="C:cytosol"/>
    <property type="evidence" value="ECO:0007669"/>
    <property type="project" value="TreeGrafter"/>
</dbReference>
<comment type="caution">
    <text evidence="2">The sequence shown here is derived from an EMBL/GenBank/DDBJ whole genome shotgun (WGS) entry which is preliminary data.</text>
</comment>
<dbReference type="Proteomes" id="UP000612362">
    <property type="component" value="Unassembled WGS sequence"/>
</dbReference>
<sequence length="331" mass="37496">MGVSNSYEIAQELIREAEEGAKNPTPLTGIPWFPVEYNANGRVIKESMSQLDLLTMGIQNNPSGEMTVLAARPNVGKSAFAAFAGVNVARWFKVHRPGKVVRFVLLEMHEKTFQRRMVSWMSGVSMRRLKEHDYGPGELQKVIKANQELASLPIEYYSAAQNYNLIDTWVRFDSENKLKPGQRGYVDSNCGWWALDHIGIVPDDGDPKYRTNSLSTISTKIKKLCFEVAPGLILAQLNRNCELRNDKRPILADISSADRIGQDADNVYMLYREDMYVQVSEDMRDKPKVVELLIRKAREGELATITLAFDARYARYIDIPPEAADFEREAA</sequence>
<protein>
    <recommendedName>
        <fullName evidence="1">SF4 helicase domain-containing protein</fullName>
    </recommendedName>
</protein>
<dbReference type="PANTHER" id="PTHR30153:SF2">
    <property type="entry name" value="REPLICATIVE DNA HELICASE"/>
    <property type="match status" value="1"/>
</dbReference>
<accession>A0A8J3MQ64</accession>
<reference evidence="2" key="1">
    <citation type="submission" date="2020-10" db="EMBL/GenBank/DDBJ databases">
        <title>Taxonomic study of unclassified bacteria belonging to the class Ktedonobacteria.</title>
        <authorList>
            <person name="Yabe S."/>
            <person name="Wang C.M."/>
            <person name="Zheng Y."/>
            <person name="Sakai Y."/>
            <person name="Cavaletti L."/>
            <person name="Monciardini P."/>
            <person name="Donadio S."/>
        </authorList>
    </citation>
    <scope>NUCLEOTIDE SEQUENCE</scope>
    <source>
        <strain evidence="2">SOSP1-1</strain>
    </source>
</reference>
<dbReference type="SUPFAM" id="SSF52540">
    <property type="entry name" value="P-loop containing nucleoside triphosphate hydrolases"/>
    <property type="match status" value="1"/>
</dbReference>
<proteinExistence type="predicted"/>
<dbReference type="GO" id="GO:0006260">
    <property type="term" value="P:DNA replication"/>
    <property type="evidence" value="ECO:0007669"/>
    <property type="project" value="InterPro"/>
</dbReference>
<evidence type="ECO:0000259" key="1">
    <source>
        <dbReference type="PROSITE" id="PS51199"/>
    </source>
</evidence>
<dbReference type="GO" id="GO:0003678">
    <property type="term" value="F:DNA helicase activity"/>
    <property type="evidence" value="ECO:0007669"/>
    <property type="project" value="InterPro"/>
</dbReference>
<name>A0A8J3MQ64_9CHLR</name>
<dbReference type="InterPro" id="IPR027417">
    <property type="entry name" value="P-loop_NTPase"/>
</dbReference>
<dbReference type="Gene3D" id="3.40.50.300">
    <property type="entry name" value="P-loop containing nucleotide triphosphate hydrolases"/>
    <property type="match status" value="1"/>
</dbReference>
<dbReference type="RefSeq" id="WP_220193930.1">
    <property type="nucleotide sequence ID" value="NZ_BNJF01000001.1"/>
</dbReference>
<keyword evidence="3" id="KW-1185">Reference proteome</keyword>
<evidence type="ECO:0000313" key="2">
    <source>
        <dbReference type="EMBL" id="GHO44547.1"/>
    </source>
</evidence>
<dbReference type="PANTHER" id="PTHR30153">
    <property type="entry name" value="REPLICATIVE DNA HELICASE DNAB"/>
    <property type="match status" value="1"/>
</dbReference>